<evidence type="ECO:0000256" key="3">
    <source>
        <dbReference type="ARBA" id="ARBA00022771"/>
    </source>
</evidence>
<evidence type="ECO:0000256" key="4">
    <source>
        <dbReference type="ARBA" id="ARBA00022833"/>
    </source>
</evidence>
<dbReference type="InterPro" id="IPR038563">
    <property type="entry name" value="Endonuclease_7_sf"/>
</dbReference>
<dbReference type="Gene3D" id="3.30.160.60">
    <property type="entry name" value="Classic Zinc Finger"/>
    <property type="match status" value="2"/>
</dbReference>
<accession>A0A8X6P1M4</accession>
<dbReference type="SMART" id="SM00355">
    <property type="entry name" value="ZnF_C2H2"/>
    <property type="match status" value="2"/>
</dbReference>
<keyword evidence="1" id="KW-0479">Metal-binding</keyword>
<organism evidence="7 8">
    <name type="scientific">Nephila pilipes</name>
    <name type="common">Giant wood spider</name>
    <name type="synonym">Nephila maculata</name>
    <dbReference type="NCBI Taxonomy" id="299642"/>
    <lineage>
        <taxon>Eukaryota</taxon>
        <taxon>Metazoa</taxon>
        <taxon>Ecdysozoa</taxon>
        <taxon>Arthropoda</taxon>
        <taxon>Chelicerata</taxon>
        <taxon>Arachnida</taxon>
        <taxon>Araneae</taxon>
        <taxon>Araneomorphae</taxon>
        <taxon>Entelegynae</taxon>
        <taxon>Araneoidea</taxon>
        <taxon>Nephilidae</taxon>
        <taxon>Nephila</taxon>
    </lineage>
</organism>
<dbReference type="FunFam" id="3.30.160.60:FF:000100">
    <property type="entry name" value="Zinc finger 45-like"/>
    <property type="match status" value="1"/>
</dbReference>
<dbReference type="PANTHER" id="PTHR31511:SF12">
    <property type="entry name" value="RHO TERMINATION FACTOR N-TERMINAL DOMAIN-CONTAINING PROTEIN"/>
    <property type="match status" value="1"/>
</dbReference>
<reference evidence="7" key="1">
    <citation type="submission" date="2020-08" db="EMBL/GenBank/DDBJ databases">
        <title>Multicomponent nature underlies the extraordinary mechanical properties of spider dragline silk.</title>
        <authorList>
            <person name="Kono N."/>
            <person name="Nakamura H."/>
            <person name="Mori M."/>
            <person name="Yoshida Y."/>
            <person name="Ohtoshi R."/>
            <person name="Malay A.D."/>
            <person name="Moran D.A.P."/>
            <person name="Tomita M."/>
            <person name="Numata K."/>
            <person name="Arakawa K."/>
        </authorList>
    </citation>
    <scope>NUCLEOTIDE SEQUENCE</scope>
</reference>
<dbReference type="GO" id="GO:0008270">
    <property type="term" value="F:zinc ion binding"/>
    <property type="evidence" value="ECO:0007669"/>
    <property type="project" value="UniProtKB-KW"/>
</dbReference>
<evidence type="ECO:0000259" key="6">
    <source>
        <dbReference type="PROSITE" id="PS50157"/>
    </source>
</evidence>
<dbReference type="Pfam" id="PF13912">
    <property type="entry name" value="zf-C2H2_6"/>
    <property type="match status" value="1"/>
</dbReference>
<dbReference type="Pfam" id="PF00096">
    <property type="entry name" value="zf-C2H2"/>
    <property type="match status" value="1"/>
</dbReference>
<dbReference type="Proteomes" id="UP000887013">
    <property type="component" value="Unassembled WGS sequence"/>
</dbReference>
<gene>
    <name evidence="7" type="primary">ZG57_9</name>
    <name evidence="7" type="ORF">NPIL_669541</name>
</gene>
<dbReference type="InterPro" id="IPR013087">
    <property type="entry name" value="Znf_C2H2_type"/>
</dbReference>
<proteinExistence type="predicted"/>
<comment type="caution">
    <text evidence="7">The sequence shown here is derived from an EMBL/GenBank/DDBJ whole genome shotgun (WGS) entry which is preliminary data.</text>
</comment>
<keyword evidence="3 5" id="KW-0863">Zinc-finger</keyword>
<dbReference type="EMBL" id="BMAW01015626">
    <property type="protein sequence ID" value="GFT44804.1"/>
    <property type="molecule type" value="Genomic_DNA"/>
</dbReference>
<keyword evidence="2" id="KW-0677">Repeat</keyword>
<dbReference type="PROSITE" id="PS00028">
    <property type="entry name" value="ZINC_FINGER_C2H2_1"/>
    <property type="match status" value="2"/>
</dbReference>
<evidence type="ECO:0000256" key="2">
    <source>
        <dbReference type="ARBA" id="ARBA00022737"/>
    </source>
</evidence>
<dbReference type="PROSITE" id="PS50157">
    <property type="entry name" value="ZINC_FINGER_C2H2_2"/>
    <property type="match status" value="2"/>
</dbReference>
<dbReference type="PANTHER" id="PTHR31511">
    <property type="entry name" value="PROTEIN CBG23764"/>
    <property type="match status" value="1"/>
</dbReference>
<dbReference type="Gene3D" id="3.40.1800.10">
    <property type="entry name" value="His-Me finger endonucleases"/>
    <property type="match status" value="1"/>
</dbReference>
<keyword evidence="4" id="KW-0862">Zinc</keyword>
<dbReference type="SUPFAM" id="SSF56672">
    <property type="entry name" value="DNA/RNA polymerases"/>
    <property type="match status" value="1"/>
</dbReference>
<evidence type="ECO:0000313" key="8">
    <source>
        <dbReference type="Proteomes" id="UP000887013"/>
    </source>
</evidence>
<dbReference type="AlphaFoldDB" id="A0A8X6P1M4"/>
<dbReference type="InterPro" id="IPR043502">
    <property type="entry name" value="DNA/RNA_pol_sf"/>
</dbReference>
<dbReference type="InterPro" id="IPR044925">
    <property type="entry name" value="His-Me_finger_sf"/>
</dbReference>
<dbReference type="InterPro" id="IPR036236">
    <property type="entry name" value="Znf_C2H2_sf"/>
</dbReference>
<feature type="domain" description="C2H2-type" evidence="6">
    <location>
        <begin position="143"/>
        <end position="165"/>
    </location>
</feature>
<sequence length="915" mass="106212">MEATKNINSTTPDVEDWDISFGIPLDELHEILNVAELAKEFADDTLRWDDNVSGTQQCIEVPEQNACAPSTSKQAVPVLELANVEPFNYNVTSTFTNPIHNFEETQDTRTLLPSKVCDICRKTFSRTDALFRHMKSHKMEKTHPCDLCNKGFSRKDSLQRHRLMHFNITNQPSTSNAVSKRRLISSQMPPSKKRKCDNSAHALNVFTITTFDSMTDNELDFLKFFDYVRPFIFEELQSKLEEKRAIKWYAVVQATLTRTTQENDVECITPHFRSNCVVELMENTIAEHLESAFKKIQNSFEEFTQRGSGWTLEKILKLELNIAKYQPLSPSNYIPLPKALVDKKAILNIKNEDQKCFVWCLLAHKLKIDYKNNANSIHHYIPHESEIKLGNVKCPVPVTSISTLEKLNNVRINVYGFEDEIFPLYVSSREDQDCINLLYISNEERQHYCLIRNFSRFIGDLSKHKSKAHICYRYLHRFCREDLLQEHLNYCKNISPQKIKMPSPDRNILQFQKIEFQHKVPFIIYADFESILIPYHSVQPTNQSAYTEKIARHKPCGYAYVVIGANGKILKPITVYRGPDAATHFINNLIKEKDNISSMLTTIMPMNLSPEEEEQFNSETQCYLCKRPLKNDKVIDHCHLSGRYRGAAHNYCNLQYKMRKMIPVVFHNLKNYDAHHIIKCFEIALPPASAFYSTLSGEHVSAEDYEHAKNVWTAFKIKSLGEYHDLYVASDVLLLADVFENFRKICLKNYELDPAHLITSPSLAWQACLKMSQQPLELFTSIDMHLFIEKGIRGGISTICKRYTRANNKYLENYDPLSPSKYIIYLDANNLYGWAMSQALPYGDFKWISPDTFNKEQILSMHEISEVGYIFEVDLEYPTELHNLHSDYPLAPEKLLIKKKYDFTHFKKNITNIQF</sequence>
<evidence type="ECO:0000256" key="1">
    <source>
        <dbReference type="ARBA" id="ARBA00022723"/>
    </source>
</evidence>
<protein>
    <submittedName>
        <fullName evidence="7">Gastrula zinc finger protein XlCGF57.1</fullName>
    </submittedName>
</protein>
<dbReference type="GO" id="GO:0071897">
    <property type="term" value="P:DNA biosynthetic process"/>
    <property type="evidence" value="ECO:0007669"/>
    <property type="project" value="UniProtKB-ARBA"/>
</dbReference>
<name>A0A8X6P1M4_NEPPI</name>
<dbReference type="SUPFAM" id="SSF57667">
    <property type="entry name" value="beta-beta-alpha zinc fingers"/>
    <property type="match status" value="1"/>
</dbReference>
<dbReference type="SUPFAM" id="SSF54060">
    <property type="entry name" value="His-Me finger endonucleases"/>
    <property type="match status" value="1"/>
</dbReference>
<keyword evidence="8" id="KW-1185">Reference proteome</keyword>
<dbReference type="OrthoDB" id="6433693at2759"/>
<evidence type="ECO:0000313" key="7">
    <source>
        <dbReference type="EMBL" id="GFT44804.1"/>
    </source>
</evidence>
<feature type="domain" description="C2H2-type" evidence="6">
    <location>
        <begin position="115"/>
        <end position="142"/>
    </location>
</feature>
<evidence type="ECO:0000256" key="5">
    <source>
        <dbReference type="PROSITE-ProRule" id="PRU00042"/>
    </source>
</evidence>